<dbReference type="EMBL" id="BIFR01000002">
    <property type="protein sequence ID" value="GCE16112.1"/>
    <property type="molecule type" value="Genomic_DNA"/>
</dbReference>
<dbReference type="PANTHER" id="PTHR28255">
    <property type="match status" value="1"/>
</dbReference>
<sequence length="158" mass="17744">MSDEKNLLESLLQQEDELQFSSFSHETAWQLGVALVEAAKQKKKGVTVDITRSGQQLFHYALPGTAPDNDEWIKRKNNIVNRFGHSSWYIGQSLKQAGKTLEEKYLISTEHFAPHGGAFPLIIKQVGVIGTITVSGLPQQEDHELVTSTIRTFLKRQP</sequence>
<dbReference type="HAMAP" id="MF_00761">
    <property type="entry name" value="UPF0303"/>
    <property type="match status" value="1"/>
</dbReference>
<comment type="caution">
    <text evidence="2">The sequence shown here is derived from an EMBL/GenBank/DDBJ whole genome shotgun (WGS) entry which is preliminary data.</text>
</comment>
<evidence type="ECO:0000313" key="2">
    <source>
        <dbReference type="EMBL" id="GCE16112.1"/>
    </source>
</evidence>
<gene>
    <name evidence="2" type="ORF">KTT_59710</name>
</gene>
<dbReference type="NCBIfam" id="NF002696">
    <property type="entry name" value="PRK02487.1-5"/>
    <property type="match status" value="1"/>
</dbReference>
<dbReference type="OrthoDB" id="9815315at2"/>
<reference evidence="3" key="1">
    <citation type="submission" date="2018-12" db="EMBL/GenBank/DDBJ databases">
        <title>Tengunoibacter tsumagoiensis gen. nov., sp. nov., Dictyobacter kobayashii sp. nov., D. alpinus sp. nov., and D. joshuensis sp. nov. and description of Dictyobacteraceae fam. nov. within the order Ktedonobacterales isolated from Tengu-no-mugimeshi.</title>
        <authorList>
            <person name="Wang C.M."/>
            <person name="Zheng Y."/>
            <person name="Sakai Y."/>
            <person name="Toyoda A."/>
            <person name="Minakuchi Y."/>
            <person name="Abe K."/>
            <person name="Yokota A."/>
            <person name="Yabe S."/>
        </authorList>
    </citation>
    <scope>NUCLEOTIDE SEQUENCE [LARGE SCALE GENOMIC DNA]</scope>
    <source>
        <strain evidence="3">Uno3</strain>
    </source>
</reference>
<name>A0A402AAA8_9CHLR</name>
<dbReference type="PANTHER" id="PTHR28255:SF1">
    <property type="entry name" value="UPF0303 PROTEIN YBR137W"/>
    <property type="match status" value="1"/>
</dbReference>
<dbReference type="Gene3D" id="3.30.450.150">
    <property type="entry name" value="Haem-degrading domain"/>
    <property type="match status" value="1"/>
</dbReference>
<comment type="similarity">
    <text evidence="1">Belongs to the UPF0303 family.</text>
</comment>
<accession>A0A402AAA8</accession>
<dbReference type="Pfam" id="PF03928">
    <property type="entry name" value="HbpS-like"/>
    <property type="match status" value="1"/>
</dbReference>
<evidence type="ECO:0000313" key="3">
    <source>
        <dbReference type="Proteomes" id="UP000287352"/>
    </source>
</evidence>
<dbReference type="InterPro" id="IPR010371">
    <property type="entry name" value="YBR137W-like"/>
</dbReference>
<keyword evidence="3" id="KW-1185">Reference proteome</keyword>
<evidence type="ECO:0000256" key="1">
    <source>
        <dbReference type="HAMAP-Rule" id="MF_00761"/>
    </source>
</evidence>
<dbReference type="PIRSF" id="PIRSF008757">
    <property type="entry name" value="UCP008757"/>
    <property type="match status" value="1"/>
</dbReference>
<dbReference type="InterPro" id="IPR005624">
    <property type="entry name" value="PduO/GlcC-like"/>
</dbReference>
<protein>
    <recommendedName>
        <fullName evidence="1">UPF0303 protein KTT_59710</fullName>
    </recommendedName>
</protein>
<organism evidence="2 3">
    <name type="scientific">Tengunoibacter tsumagoiensis</name>
    <dbReference type="NCBI Taxonomy" id="2014871"/>
    <lineage>
        <taxon>Bacteria</taxon>
        <taxon>Bacillati</taxon>
        <taxon>Chloroflexota</taxon>
        <taxon>Ktedonobacteria</taxon>
        <taxon>Ktedonobacterales</taxon>
        <taxon>Dictyobacteraceae</taxon>
        <taxon>Tengunoibacter</taxon>
    </lineage>
</organism>
<dbReference type="Proteomes" id="UP000287352">
    <property type="component" value="Unassembled WGS sequence"/>
</dbReference>
<dbReference type="SUPFAM" id="SSF143744">
    <property type="entry name" value="GlcG-like"/>
    <property type="match status" value="1"/>
</dbReference>
<proteinExistence type="inferred from homology"/>
<dbReference type="AlphaFoldDB" id="A0A402AAA8"/>
<dbReference type="RefSeq" id="WP_126583495.1">
    <property type="nucleotide sequence ID" value="NZ_BIFR01000002.1"/>
</dbReference>
<dbReference type="InterPro" id="IPR038084">
    <property type="entry name" value="PduO/GlcC-like_sf"/>
</dbReference>